<organism evidence="1">
    <name type="scientific">marine metagenome</name>
    <dbReference type="NCBI Taxonomy" id="408172"/>
    <lineage>
        <taxon>unclassified sequences</taxon>
        <taxon>metagenomes</taxon>
        <taxon>ecological metagenomes</taxon>
    </lineage>
</organism>
<sequence>MFSRLGSDVECEIFPEELSGYSPLLEPFLERLYAKNNQSPPKLGDSIELPRYNIEENKKVLLAISGGHDSLAVAIQLKKDGYEPILFHIPYLNKAFPRETTIVRSLKDTLDMPLIEFHIKVTGKRFHMETPIKNFFILGAMIDYGVKHNIHNYSFGNYELDAAEVTKAVLGTDYSDSYEPFVDLYSFYQSVIPNFKQHICVKDEYDAYRILFEENPKLIDNISSCMLRDMYLKNVRKANKRKFPDVQLGKYSCGSCRKCVVEYFMVEDLKDNDYNLDYVKKCMQILNKYYKDQGRKTFKITDYESILASMVYNKKIEKRIMDRIKA</sequence>
<gene>
    <name evidence="1" type="ORF">METZ01_LOCUS91402</name>
</gene>
<name>A0A381VFK7_9ZZZZ</name>
<protein>
    <recommendedName>
        <fullName evidence="2">7-cyano-7-deazaguanine synthase</fullName>
    </recommendedName>
</protein>
<dbReference type="EMBL" id="UINC01008569">
    <property type="protein sequence ID" value="SVA38548.1"/>
    <property type="molecule type" value="Genomic_DNA"/>
</dbReference>
<evidence type="ECO:0008006" key="2">
    <source>
        <dbReference type="Google" id="ProtNLM"/>
    </source>
</evidence>
<proteinExistence type="predicted"/>
<dbReference type="Gene3D" id="3.40.50.620">
    <property type="entry name" value="HUPs"/>
    <property type="match status" value="1"/>
</dbReference>
<dbReference type="SUPFAM" id="SSF52402">
    <property type="entry name" value="Adenine nucleotide alpha hydrolases-like"/>
    <property type="match status" value="1"/>
</dbReference>
<dbReference type="InterPro" id="IPR014729">
    <property type="entry name" value="Rossmann-like_a/b/a_fold"/>
</dbReference>
<accession>A0A381VFK7</accession>
<reference evidence="1" key="1">
    <citation type="submission" date="2018-05" db="EMBL/GenBank/DDBJ databases">
        <authorList>
            <person name="Lanie J.A."/>
            <person name="Ng W.-L."/>
            <person name="Kazmierczak K.M."/>
            <person name="Andrzejewski T.M."/>
            <person name="Davidsen T.M."/>
            <person name="Wayne K.J."/>
            <person name="Tettelin H."/>
            <person name="Glass J.I."/>
            <person name="Rusch D."/>
            <person name="Podicherti R."/>
            <person name="Tsui H.-C.T."/>
            <person name="Winkler M.E."/>
        </authorList>
    </citation>
    <scope>NUCLEOTIDE SEQUENCE</scope>
</reference>
<evidence type="ECO:0000313" key="1">
    <source>
        <dbReference type="EMBL" id="SVA38548.1"/>
    </source>
</evidence>
<dbReference type="AlphaFoldDB" id="A0A381VFK7"/>